<reference evidence="1" key="1">
    <citation type="journal article" date="2014" name="Int. J. Syst. Evol. Microbiol.">
        <title>Complete genome sequence of Corynebacterium casei LMG S-19264T (=DSM 44701T), isolated from a smear-ripened cheese.</title>
        <authorList>
            <consortium name="US DOE Joint Genome Institute (JGI-PGF)"/>
            <person name="Walter F."/>
            <person name="Albersmeier A."/>
            <person name="Kalinowski J."/>
            <person name="Ruckert C."/>
        </authorList>
    </citation>
    <scope>NUCLEOTIDE SEQUENCE</scope>
    <source>
        <strain evidence="1">CGMCC 1.15758</strain>
    </source>
</reference>
<gene>
    <name evidence="1" type="ORF">GCM10010995_27090</name>
</gene>
<name>A0A8J3EAE8_9GAMM</name>
<evidence type="ECO:0000313" key="2">
    <source>
        <dbReference type="Proteomes" id="UP000636949"/>
    </source>
</evidence>
<protein>
    <recommendedName>
        <fullName evidence="3">DUF29 domain-containing protein</fullName>
    </recommendedName>
</protein>
<dbReference type="RefSeq" id="WP_150468959.1">
    <property type="nucleotide sequence ID" value="NZ_BMJS01000064.1"/>
</dbReference>
<dbReference type="Pfam" id="PF01724">
    <property type="entry name" value="DUF29"/>
    <property type="match status" value="1"/>
</dbReference>
<dbReference type="EMBL" id="BMJS01000064">
    <property type="protein sequence ID" value="GGG08128.1"/>
    <property type="molecule type" value="Genomic_DNA"/>
</dbReference>
<sequence>MNTHNLYNKDFYAWTIETIHSLKCKAFDQLDIEHLTEELEGMSAKQRQELRNRLAILLMHLLKWQFQPEMQSKSWEKTIKTQRIDIGFLMEDSPSLKHYVNDLLLKAYKKAIVMASSETGLSESVFPINQPYTLEQILNDDYLP</sequence>
<evidence type="ECO:0008006" key="3">
    <source>
        <dbReference type="Google" id="ProtNLM"/>
    </source>
</evidence>
<keyword evidence="2" id="KW-1185">Reference proteome</keyword>
<evidence type="ECO:0000313" key="1">
    <source>
        <dbReference type="EMBL" id="GGG08128.1"/>
    </source>
</evidence>
<accession>A0A8J3EAE8</accession>
<reference evidence="1" key="2">
    <citation type="submission" date="2020-09" db="EMBL/GenBank/DDBJ databases">
        <authorList>
            <person name="Sun Q."/>
            <person name="Zhou Y."/>
        </authorList>
    </citation>
    <scope>NUCLEOTIDE SEQUENCE</scope>
    <source>
        <strain evidence="1">CGMCC 1.15758</strain>
    </source>
</reference>
<dbReference type="AlphaFoldDB" id="A0A8J3EAE8"/>
<organism evidence="1 2">
    <name type="scientific">Cysteiniphilum litorale</name>
    <dbReference type="NCBI Taxonomy" id="2056700"/>
    <lineage>
        <taxon>Bacteria</taxon>
        <taxon>Pseudomonadati</taxon>
        <taxon>Pseudomonadota</taxon>
        <taxon>Gammaproteobacteria</taxon>
        <taxon>Thiotrichales</taxon>
        <taxon>Fastidiosibacteraceae</taxon>
        <taxon>Cysteiniphilum</taxon>
    </lineage>
</organism>
<dbReference type="Proteomes" id="UP000636949">
    <property type="component" value="Unassembled WGS sequence"/>
</dbReference>
<dbReference type="PANTHER" id="PTHR34235">
    <property type="entry name" value="SLR1203 PROTEIN-RELATED"/>
    <property type="match status" value="1"/>
</dbReference>
<dbReference type="InterPro" id="IPR002636">
    <property type="entry name" value="DUF29"/>
</dbReference>
<proteinExistence type="predicted"/>
<comment type="caution">
    <text evidence="1">The sequence shown here is derived from an EMBL/GenBank/DDBJ whole genome shotgun (WGS) entry which is preliminary data.</text>
</comment>
<dbReference type="Gene3D" id="1.20.1220.20">
    <property type="entry name" value="Uncharcterised protein PF01724"/>
    <property type="match status" value="1"/>
</dbReference>